<sequence length="153" mass="16538">MLTGSSEPTTTKPNNNIPPIKTPNKSKPSKLYERRSTTLKSLRLCNPIHSPLRTNNNNATEILSPSLLDFPSLVLSPVTPLIHDPFNRSPISSASSPSPNVVVDKVAEDKAIAEKGFFLHPSPVSTPRDSEPRLLPLFPVSSPRLSSGSHPSS</sequence>
<feature type="compositionally biased region" description="Low complexity" evidence="1">
    <location>
        <begin position="139"/>
        <end position="153"/>
    </location>
</feature>
<dbReference type="OMA" id="KHHNNNT"/>
<organism evidence="2 3">
    <name type="scientific">Chenopodium quinoa</name>
    <name type="common">Quinoa</name>
    <dbReference type="NCBI Taxonomy" id="63459"/>
    <lineage>
        <taxon>Eukaryota</taxon>
        <taxon>Viridiplantae</taxon>
        <taxon>Streptophyta</taxon>
        <taxon>Embryophyta</taxon>
        <taxon>Tracheophyta</taxon>
        <taxon>Spermatophyta</taxon>
        <taxon>Magnoliopsida</taxon>
        <taxon>eudicotyledons</taxon>
        <taxon>Gunneridae</taxon>
        <taxon>Pentapetalae</taxon>
        <taxon>Caryophyllales</taxon>
        <taxon>Chenopodiaceae</taxon>
        <taxon>Chenopodioideae</taxon>
        <taxon>Atripliceae</taxon>
        <taxon>Chenopodium</taxon>
    </lineage>
</organism>
<dbReference type="PANTHER" id="PTHR33402">
    <property type="entry name" value="VQ MOTIF-CONTAINING PROTEIN 11-LIKE"/>
    <property type="match status" value="1"/>
</dbReference>
<name>A0A803LPZ7_CHEQI</name>
<feature type="compositionally biased region" description="Low complexity" evidence="1">
    <location>
        <begin position="8"/>
        <end position="26"/>
    </location>
</feature>
<dbReference type="Proteomes" id="UP000596660">
    <property type="component" value="Unplaced"/>
</dbReference>
<dbReference type="InterPro" id="IPR039611">
    <property type="entry name" value="VQ_4/11/13/19/31/33"/>
</dbReference>
<proteinExistence type="predicted"/>
<dbReference type="AlphaFoldDB" id="A0A803LPZ7"/>
<feature type="region of interest" description="Disordered" evidence="1">
    <location>
        <begin position="1"/>
        <end position="34"/>
    </location>
</feature>
<dbReference type="Gramene" id="AUR62017026-RA">
    <property type="protein sequence ID" value="AUR62017026-RA:cds"/>
    <property type="gene ID" value="AUR62017026"/>
</dbReference>
<reference evidence="2" key="2">
    <citation type="submission" date="2021-03" db="UniProtKB">
        <authorList>
            <consortium name="EnsemblPlants"/>
        </authorList>
    </citation>
    <scope>IDENTIFICATION</scope>
</reference>
<reference evidence="2" key="1">
    <citation type="journal article" date="2017" name="Nature">
        <title>The genome of Chenopodium quinoa.</title>
        <authorList>
            <person name="Jarvis D.E."/>
            <person name="Ho Y.S."/>
            <person name="Lightfoot D.J."/>
            <person name="Schmoeckel S.M."/>
            <person name="Li B."/>
            <person name="Borm T.J.A."/>
            <person name="Ohyanagi H."/>
            <person name="Mineta K."/>
            <person name="Michell C.T."/>
            <person name="Saber N."/>
            <person name="Kharbatia N.M."/>
            <person name="Rupper R.R."/>
            <person name="Sharp A.R."/>
            <person name="Dally N."/>
            <person name="Boughton B.A."/>
            <person name="Woo Y.H."/>
            <person name="Gao G."/>
            <person name="Schijlen E.G.W.M."/>
            <person name="Guo X."/>
            <person name="Momin A.A."/>
            <person name="Negrao S."/>
            <person name="Al-Babili S."/>
            <person name="Gehring C."/>
            <person name="Roessner U."/>
            <person name="Jung C."/>
            <person name="Murphy K."/>
            <person name="Arold S.T."/>
            <person name="Gojobori T."/>
            <person name="van der Linden C.G."/>
            <person name="van Loo E.N."/>
            <person name="Jellen E.N."/>
            <person name="Maughan P.J."/>
            <person name="Tester M."/>
        </authorList>
    </citation>
    <scope>NUCLEOTIDE SEQUENCE [LARGE SCALE GENOMIC DNA]</scope>
    <source>
        <strain evidence="2">cv. PI 614886</strain>
    </source>
</reference>
<protein>
    <submittedName>
        <fullName evidence="2">Uncharacterized protein</fullName>
    </submittedName>
</protein>
<evidence type="ECO:0000313" key="3">
    <source>
        <dbReference type="Proteomes" id="UP000596660"/>
    </source>
</evidence>
<keyword evidence="3" id="KW-1185">Reference proteome</keyword>
<evidence type="ECO:0000313" key="2">
    <source>
        <dbReference type="EnsemblPlants" id="AUR62017026-RA:cds"/>
    </source>
</evidence>
<evidence type="ECO:0000256" key="1">
    <source>
        <dbReference type="SAM" id="MobiDB-lite"/>
    </source>
</evidence>
<feature type="region of interest" description="Disordered" evidence="1">
    <location>
        <begin position="119"/>
        <end position="153"/>
    </location>
</feature>
<dbReference type="EnsemblPlants" id="AUR62017026-RA">
    <property type="protein sequence ID" value="AUR62017026-RA:cds"/>
    <property type="gene ID" value="AUR62017026"/>
</dbReference>
<accession>A0A803LPZ7</accession>
<dbReference type="PANTHER" id="PTHR33402:SF16">
    <property type="entry name" value="VQ MOTIF-CONTAINING PROTEIN 13-RELATED"/>
    <property type="match status" value="1"/>
</dbReference>